<dbReference type="FunCoup" id="A0A804HQL7">
    <property type="interactions" value="3"/>
</dbReference>
<sequence>MKEISLNECLSSLFPLCNFELPDLLIFSSLERTGKQINRESKMDSVALLFFLLLLLSATAPSESFAGHRKLMHHASVPHEATKKSSSKDNVKTNDYGAYDPSPALNKPPYKLINN</sequence>
<dbReference type="EnsemblPlants" id="Ma01_t05500.1">
    <property type="protein sequence ID" value="Ma01_p05500.1"/>
    <property type="gene ID" value="Ma01_g05500"/>
</dbReference>
<dbReference type="Proteomes" id="UP000012960">
    <property type="component" value="Unplaced"/>
</dbReference>
<proteinExistence type="predicted"/>
<dbReference type="PANTHER" id="PTHR35290">
    <property type="entry name" value="PROTEIN CASPARIAN STRIP INTEGRITY FACTOR 1-RELATED"/>
    <property type="match status" value="1"/>
</dbReference>
<reference evidence="3" key="1">
    <citation type="submission" date="2021-05" db="UniProtKB">
        <authorList>
            <consortium name="EnsemblPlants"/>
        </authorList>
    </citation>
    <scope>IDENTIFICATION</scope>
    <source>
        <strain evidence="3">subsp. malaccensis</strain>
    </source>
</reference>
<evidence type="ECO:0000256" key="1">
    <source>
        <dbReference type="SAM" id="MobiDB-lite"/>
    </source>
</evidence>
<dbReference type="PANTHER" id="PTHR35290:SF2">
    <property type="entry name" value="PROTEIN CASPARIAN STRIP INTEGRITY FACTOR 1"/>
    <property type="match status" value="1"/>
</dbReference>
<feature type="region of interest" description="Disordered" evidence="1">
    <location>
        <begin position="76"/>
        <end position="115"/>
    </location>
</feature>
<name>A0A804HQL7_MUSAM</name>
<keyword evidence="2" id="KW-1133">Transmembrane helix</keyword>
<feature type="transmembrane region" description="Helical" evidence="2">
    <location>
        <begin position="46"/>
        <end position="66"/>
    </location>
</feature>
<dbReference type="InterPro" id="IPR038974">
    <property type="entry name" value="CIF1/2"/>
</dbReference>
<dbReference type="Gramene" id="Ma01_t05500.1">
    <property type="protein sequence ID" value="Ma01_p05500.1"/>
    <property type="gene ID" value="Ma01_g05500"/>
</dbReference>
<dbReference type="AlphaFoldDB" id="A0A804HQL7"/>
<organism evidence="3 4">
    <name type="scientific">Musa acuminata subsp. malaccensis</name>
    <name type="common">Wild banana</name>
    <name type="synonym">Musa malaccensis</name>
    <dbReference type="NCBI Taxonomy" id="214687"/>
    <lineage>
        <taxon>Eukaryota</taxon>
        <taxon>Viridiplantae</taxon>
        <taxon>Streptophyta</taxon>
        <taxon>Embryophyta</taxon>
        <taxon>Tracheophyta</taxon>
        <taxon>Spermatophyta</taxon>
        <taxon>Magnoliopsida</taxon>
        <taxon>Liliopsida</taxon>
        <taxon>Zingiberales</taxon>
        <taxon>Musaceae</taxon>
        <taxon>Musa</taxon>
    </lineage>
</organism>
<keyword evidence="2" id="KW-0472">Membrane</keyword>
<keyword evidence="2" id="KW-0812">Transmembrane</keyword>
<accession>A0A804HQL7</accession>
<feature type="compositionally biased region" description="Basic and acidic residues" evidence="1">
    <location>
        <begin position="80"/>
        <end position="92"/>
    </location>
</feature>
<evidence type="ECO:0000256" key="2">
    <source>
        <dbReference type="SAM" id="Phobius"/>
    </source>
</evidence>
<dbReference type="InParanoid" id="A0A804HQL7"/>
<evidence type="ECO:0000313" key="4">
    <source>
        <dbReference type="Proteomes" id="UP000012960"/>
    </source>
</evidence>
<evidence type="ECO:0000313" key="3">
    <source>
        <dbReference type="EnsemblPlants" id="Ma01_p05500.1"/>
    </source>
</evidence>
<protein>
    <submittedName>
        <fullName evidence="3">Uncharacterized protein</fullName>
    </submittedName>
</protein>
<keyword evidence="4" id="KW-1185">Reference proteome</keyword>